<evidence type="ECO:0000313" key="2">
    <source>
        <dbReference type="Proteomes" id="UP001183535"/>
    </source>
</evidence>
<dbReference type="GO" id="GO:0016787">
    <property type="term" value="F:hydrolase activity"/>
    <property type="evidence" value="ECO:0007669"/>
    <property type="project" value="UniProtKB-KW"/>
</dbReference>
<dbReference type="RefSeq" id="WP_093830876.1">
    <property type="nucleotide sequence ID" value="NZ_JAVRES010000008.1"/>
</dbReference>
<keyword evidence="2" id="KW-1185">Reference proteome</keyword>
<dbReference type="EC" id="3.1.3.-" evidence="1"/>
<dbReference type="InterPro" id="IPR013078">
    <property type="entry name" value="His_Pase_superF_clade-1"/>
</dbReference>
<accession>A0ABD5EPN4</accession>
<keyword evidence="1" id="KW-0378">Hydrolase</keyword>
<name>A0ABD5EPN4_9ACTN</name>
<dbReference type="AlphaFoldDB" id="A0ABD5EPN4"/>
<proteinExistence type="predicted"/>
<gene>
    <name evidence="1" type="ORF">RM877_18355</name>
</gene>
<dbReference type="EMBL" id="JAVRES010000008">
    <property type="protein sequence ID" value="MDT0436651.1"/>
    <property type="molecule type" value="Genomic_DNA"/>
</dbReference>
<dbReference type="Gene3D" id="3.40.50.1240">
    <property type="entry name" value="Phosphoglycerate mutase-like"/>
    <property type="match status" value="1"/>
</dbReference>
<sequence>MTTRLTLITPAIGAALREARFDDGASPLDPAGVRQARAAAGSAPAADRVLVSPGRRCAETAGALGLDAVPAPELAGLDAGRWRGLTLAEVTGREPVELARWLADPEAAPHGGESVRALCDRVAHWLDSAAAEPGRIVAVVEPDVARAAVVRALGAPETAFWRTDVAPLTAVDLSGRAGRWNVRMGRPLVG</sequence>
<dbReference type="Proteomes" id="UP001183535">
    <property type="component" value="Unassembled WGS sequence"/>
</dbReference>
<reference evidence="2" key="1">
    <citation type="submission" date="2023-07" db="EMBL/GenBank/DDBJ databases">
        <title>30 novel species of actinomycetes from the DSMZ collection.</title>
        <authorList>
            <person name="Nouioui I."/>
        </authorList>
    </citation>
    <scope>NUCLEOTIDE SEQUENCE [LARGE SCALE GENOMIC DNA]</scope>
    <source>
        <strain evidence="2">DSM 41981</strain>
    </source>
</reference>
<organism evidence="1 2">
    <name type="scientific">Streptomyces doudnae</name>
    <dbReference type="NCBI Taxonomy" id="3075536"/>
    <lineage>
        <taxon>Bacteria</taxon>
        <taxon>Bacillati</taxon>
        <taxon>Actinomycetota</taxon>
        <taxon>Actinomycetes</taxon>
        <taxon>Kitasatosporales</taxon>
        <taxon>Streptomycetaceae</taxon>
        <taxon>Streptomyces</taxon>
    </lineage>
</organism>
<dbReference type="SUPFAM" id="SSF53254">
    <property type="entry name" value="Phosphoglycerate mutase-like"/>
    <property type="match status" value="1"/>
</dbReference>
<evidence type="ECO:0000313" key="1">
    <source>
        <dbReference type="EMBL" id="MDT0436651.1"/>
    </source>
</evidence>
<dbReference type="InterPro" id="IPR029033">
    <property type="entry name" value="His_PPase_superfam"/>
</dbReference>
<protein>
    <submittedName>
        <fullName evidence="1">Histidine phosphatase family protein</fullName>
        <ecNumber evidence="1">3.1.3.-</ecNumber>
    </submittedName>
</protein>
<comment type="caution">
    <text evidence="1">The sequence shown here is derived from an EMBL/GenBank/DDBJ whole genome shotgun (WGS) entry which is preliminary data.</text>
</comment>
<dbReference type="Pfam" id="PF00300">
    <property type="entry name" value="His_Phos_1"/>
    <property type="match status" value="1"/>
</dbReference>